<feature type="transmembrane region" description="Helical" evidence="1">
    <location>
        <begin position="41"/>
        <end position="60"/>
    </location>
</feature>
<sequence length="204" mass="23458">MLPWAWRVDALANLGFWAWMLPLGPFRVGGWVWAHFLGPTLVVIFFLVGIYLCCLVWLHILRVISPYPCSVGLVRLCACVCTQCTQSALSALGRQRVPCFVKWSLPLSDRVRPSVIGFILRQQHSRKAVHMVIMLRCNRVTYRVIFPLCHRYVKANRVVNRAFFASWCLVQYIYLVETHDSISGHSLDAYCNQGFRFNVLPPCI</sequence>
<dbReference type="Gramene" id="PRQ18312">
    <property type="protein sequence ID" value="PRQ18312"/>
    <property type="gene ID" value="RchiOBHm_Chr7g0204591"/>
</dbReference>
<evidence type="ECO:0000313" key="2">
    <source>
        <dbReference type="EMBL" id="PRQ18312.1"/>
    </source>
</evidence>
<accession>A0A2P6P8R6</accession>
<dbReference type="AlphaFoldDB" id="A0A2P6P8R6"/>
<feature type="transmembrane region" description="Helical" evidence="1">
    <location>
        <begin position="16"/>
        <end position="34"/>
    </location>
</feature>
<dbReference type="Proteomes" id="UP000238479">
    <property type="component" value="Chromosome 7"/>
</dbReference>
<comment type="caution">
    <text evidence="2">The sequence shown here is derived from an EMBL/GenBank/DDBJ whole genome shotgun (WGS) entry which is preliminary data.</text>
</comment>
<evidence type="ECO:0000313" key="3">
    <source>
        <dbReference type="Proteomes" id="UP000238479"/>
    </source>
</evidence>
<gene>
    <name evidence="2" type="ORF">RchiOBHm_Chr7g0204591</name>
</gene>
<evidence type="ECO:0000256" key="1">
    <source>
        <dbReference type="SAM" id="Phobius"/>
    </source>
</evidence>
<keyword evidence="1" id="KW-1133">Transmembrane helix</keyword>
<protein>
    <submittedName>
        <fullName evidence="2">Uncharacterized protein</fullName>
    </submittedName>
</protein>
<dbReference type="EMBL" id="PDCK01000045">
    <property type="protein sequence ID" value="PRQ18312.1"/>
    <property type="molecule type" value="Genomic_DNA"/>
</dbReference>
<name>A0A2P6P8R6_ROSCH</name>
<keyword evidence="1" id="KW-0812">Transmembrane</keyword>
<keyword evidence="3" id="KW-1185">Reference proteome</keyword>
<reference evidence="2 3" key="1">
    <citation type="journal article" date="2018" name="Nat. Genet.">
        <title>The Rosa genome provides new insights in the design of modern roses.</title>
        <authorList>
            <person name="Bendahmane M."/>
        </authorList>
    </citation>
    <scope>NUCLEOTIDE SEQUENCE [LARGE SCALE GENOMIC DNA]</scope>
    <source>
        <strain evidence="3">cv. Old Blush</strain>
    </source>
</reference>
<keyword evidence="1" id="KW-0472">Membrane</keyword>
<proteinExistence type="predicted"/>
<organism evidence="2 3">
    <name type="scientific">Rosa chinensis</name>
    <name type="common">China rose</name>
    <dbReference type="NCBI Taxonomy" id="74649"/>
    <lineage>
        <taxon>Eukaryota</taxon>
        <taxon>Viridiplantae</taxon>
        <taxon>Streptophyta</taxon>
        <taxon>Embryophyta</taxon>
        <taxon>Tracheophyta</taxon>
        <taxon>Spermatophyta</taxon>
        <taxon>Magnoliopsida</taxon>
        <taxon>eudicotyledons</taxon>
        <taxon>Gunneridae</taxon>
        <taxon>Pentapetalae</taxon>
        <taxon>rosids</taxon>
        <taxon>fabids</taxon>
        <taxon>Rosales</taxon>
        <taxon>Rosaceae</taxon>
        <taxon>Rosoideae</taxon>
        <taxon>Rosoideae incertae sedis</taxon>
        <taxon>Rosa</taxon>
    </lineage>
</organism>